<organism evidence="1">
    <name type="scientific">Rhizophora mucronata</name>
    <name type="common">Asiatic mangrove</name>
    <dbReference type="NCBI Taxonomy" id="61149"/>
    <lineage>
        <taxon>Eukaryota</taxon>
        <taxon>Viridiplantae</taxon>
        <taxon>Streptophyta</taxon>
        <taxon>Embryophyta</taxon>
        <taxon>Tracheophyta</taxon>
        <taxon>Spermatophyta</taxon>
        <taxon>Magnoliopsida</taxon>
        <taxon>eudicotyledons</taxon>
        <taxon>Gunneridae</taxon>
        <taxon>Pentapetalae</taxon>
        <taxon>rosids</taxon>
        <taxon>fabids</taxon>
        <taxon>Malpighiales</taxon>
        <taxon>Rhizophoraceae</taxon>
        <taxon>Rhizophora</taxon>
    </lineage>
</organism>
<accession>A0A2P2Q4C6</accession>
<protein>
    <submittedName>
        <fullName evidence="1">Uncharacterized protein</fullName>
    </submittedName>
</protein>
<dbReference type="EMBL" id="GGEC01081338">
    <property type="protein sequence ID" value="MBX61822.1"/>
    <property type="molecule type" value="Transcribed_RNA"/>
</dbReference>
<evidence type="ECO:0000313" key="1">
    <source>
        <dbReference type="EMBL" id="MBX61822.1"/>
    </source>
</evidence>
<sequence>MINLVCEDALVFSESTLWMKRLIILINGVMQSLEL</sequence>
<reference evidence="1" key="1">
    <citation type="submission" date="2018-02" db="EMBL/GenBank/DDBJ databases">
        <title>Rhizophora mucronata_Transcriptome.</title>
        <authorList>
            <person name="Meera S.P."/>
            <person name="Sreeshan A."/>
            <person name="Augustine A."/>
        </authorList>
    </citation>
    <scope>NUCLEOTIDE SEQUENCE</scope>
    <source>
        <tissue evidence="1">Leaf</tissue>
    </source>
</reference>
<name>A0A2P2Q4C6_RHIMU</name>
<proteinExistence type="predicted"/>
<dbReference type="AlphaFoldDB" id="A0A2P2Q4C6"/>